<evidence type="ECO:0000256" key="2">
    <source>
        <dbReference type="ARBA" id="ARBA00022691"/>
    </source>
</evidence>
<feature type="domain" description="Radical SAM core" evidence="6">
    <location>
        <begin position="3"/>
        <end position="218"/>
    </location>
</feature>
<dbReference type="SFLD" id="SFLDG01386">
    <property type="entry name" value="main_SPASM_domain-containing"/>
    <property type="match status" value="1"/>
</dbReference>
<organism evidence="7 8">
    <name type="scientific">Roseomonas nitratireducens</name>
    <dbReference type="NCBI Taxonomy" id="2820810"/>
    <lineage>
        <taxon>Bacteria</taxon>
        <taxon>Pseudomonadati</taxon>
        <taxon>Pseudomonadota</taxon>
        <taxon>Alphaproteobacteria</taxon>
        <taxon>Acetobacterales</taxon>
        <taxon>Roseomonadaceae</taxon>
        <taxon>Roseomonas</taxon>
    </lineage>
</organism>
<dbReference type="RefSeq" id="WP_209353541.1">
    <property type="nucleotide sequence ID" value="NZ_JAGIYZ010000023.1"/>
</dbReference>
<evidence type="ECO:0000313" key="7">
    <source>
        <dbReference type="EMBL" id="MBP0466163.1"/>
    </source>
</evidence>
<evidence type="ECO:0000256" key="4">
    <source>
        <dbReference type="ARBA" id="ARBA00023004"/>
    </source>
</evidence>
<keyword evidence="2" id="KW-0949">S-adenosyl-L-methionine</keyword>
<evidence type="ECO:0000259" key="6">
    <source>
        <dbReference type="PROSITE" id="PS51918"/>
    </source>
</evidence>
<name>A0ABS4AXQ9_9PROT</name>
<keyword evidence="5" id="KW-0411">Iron-sulfur</keyword>
<dbReference type="PANTHER" id="PTHR11228:SF7">
    <property type="entry name" value="PQQA PEPTIDE CYCLASE"/>
    <property type="match status" value="1"/>
</dbReference>
<keyword evidence="3" id="KW-0479">Metal-binding</keyword>
<dbReference type="EMBL" id="JAGIYZ010000023">
    <property type="protein sequence ID" value="MBP0466163.1"/>
    <property type="molecule type" value="Genomic_DNA"/>
</dbReference>
<protein>
    <submittedName>
        <fullName evidence="7">Radical SAM protein</fullName>
    </submittedName>
</protein>
<comment type="cofactor">
    <cofactor evidence="1">
        <name>[4Fe-4S] cluster</name>
        <dbReference type="ChEBI" id="CHEBI:49883"/>
    </cofactor>
</comment>
<evidence type="ECO:0000313" key="8">
    <source>
        <dbReference type="Proteomes" id="UP000680815"/>
    </source>
</evidence>
<dbReference type="PANTHER" id="PTHR11228">
    <property type="entry name" value="RADICAL SAM DOMAIN PROTEIN"/>
    <property type="match status" value="1"/>
</dbReference>
<evidence type="ECO:0000256" key="5">
    <source>
        <dbReference type="ARBA" id="ARBA00023014"/>
    </source>
</evidence>
<dbReference type="Proteomes" id="UP000680815">
    <property type="component" value="Unassembled WGS sequence"/>
</dbReference>
<keyword evidence="4" id="KW-0408">Iron</keyword>
<evidence type="ECO:0000256" key="1">
    <source>
        <dbReference type="ARBA" id="ARBA00001966"/>
    </source>
</evidence>
<dbReference type="CDD" id="cd01335">
    <property type="entry name" value="Radical_SAM"/>
    <property type="match status" value="1"/>
</dbReference>
<proteinExistence type="predicted"/>
<dbReference type="PROSITE" id="PS51918">
    <property type="entry name" value="RADICAL_SAM"/>
    <property type="match status" value="1"/>
</dbReference>
<evidence type="ECO:0000256" key="3">
    <source>
        <dbReference type="ARBA" id="ARBA00022723"/>
    </source>
</evidence>
<dbReference type="InterPro" id="IPR058240">
    <property type="entry name" value="rSAM_sf"/>
</dbReference>
<accession>A0ABS4AXQ9</accession>
<dbReference type="SUPFAM" id="SSF102114">
    <property type="entry name" value="Radical SAM enzymes"/>
    <property type="match status" value="1"/>
</dbReference>
<dbReference type="SFLD" id="SFLDS00029">
    <property type="entry name" value="Radical_SAM"/>
    <property type="match status" value="1"/>
</dbReference>
<sequence>MACQTRRLRVVQLHPTRRCNLACRHCYSLSGPEARDTLPLDTVLRLVADMKAAGYDGLSLSGGEPLMWPGLLPTLAAARREGLVTALATNGMPLTARRAADLAPLVDLVAVSLDGAPATHDRIRGRDGAFATMRARLPLLRAAGIRFGIIFTVTRHNLDDLAFAANFAMEEGAALLQIHPLEAVGRAAEEMAEEEPDGLVASAAYLAALRLADLVGDRLAVQCDLAHRGLLRDAPWLVLGEEPAPDAPLAAFAPDLIVEADGTVVPVQHGFPRAHALGNLATAPLPELGARWRAAGGPARLRAHVRRALDAATADPDAMPAFDWYRALTEA</sequence>
<dbReference type="InterPro" id="IPR006638">
    <property type="entry name" value="Elp3/MiaA/NifB-like_rSAM"/>
</dbReference>
<keyword evidence="8" id="KW-1185">Reference proteome</keyword>
<comment type="caution">
    <text evidence="7">The sequence shown here is derived from an EMBL/GenBank/DDBJ whole genome shotgun (WGS) entry which is preliminary data.</text>
</comment>
<dbReference type="InterPro" id="IPR013785">
    <property type="entry name" value="Aldolase_TIM"/>
</dbReference>
<gene>
    <name evidence="7" type="ORF">J5Y09_19710</name>
</gene>
<dbReference type="Pfam" id="PF04055">
    <property type="entry name" value="Radical_SAM"/>
    <property type="match status" value="1"/>
</dbReference>
<dbReference type="Gene3D" id="3.20.20.70">
    <property type="entry name" value="Aldolase class I"/>
    <property type="match status" value="1"/>
</dbReference>
<dbReference type="InterPro" id="IPR007197">
    <property type="entry name" value="rSAM"/>
</dbReference>
<dbReference type="SFLD" id="SFLDG01067">
    <property type="entry name" value="SPASM/twitch_domain_containing"/>
    <property type="match status" value="1"/>
</dbReference>
<dbReference type="InterPro" id="IPR050377">
    <property type="entry name" value="Radical_SAM_PqqE_MftC-like"/>
</dbReference>
<dbReference type="SMART" id="SM00729">
    <property type="entry name" value="Elp3"/>
    <property type="match status" value="1"/>
</dbReference>
<reference evidence="7 8" key="1">
    <citation type="submission" date="2021-03" db="EMBL/GenBank/DDBJ databases">
        <authorList>
            <person name="So Y."/>
        </authorList>
    </citation>
    <scope>NUCLEOTIDE SEQUENCE [LARGE SCALE GENOMIC DNA]</scope>
    <source>
        <strain evidence="7 8">PWR1</strain>
    </source>
</reference>